<reference evidence="1 2" key="1">
    <citation type="journal article" date="2021" name="Elife">
        <title>Chloroplast acquisition without the gene transfer in kleptoplastic sea slugs, Plakobranchus ocellatus.</title>
        <authorList>
            <person name="Maeda T."/>
            <person name="Takahashi S."/>
            <person name="Yoshida T."/>
            <person name="Shimamura S."/>
            <person name="Takaki Y."/>
            <person name="Nagai Y."/>
            <person name="Toyoda A."/>
            <person name="Suzuki Y."/>
            <person name="Arimoto A."/>
            <person name="Ishii H."/>
            <person name="Satoh N."/>
            <person name="Nishiyama T."/>
            <person name="Hasebe M."/>
            <person name="Maruyama T."/>
            <person name="Minagawa J."/>
            <person name="Obokata J."/>
            <person name="Shigenobu S."/>
        </authorList>
    </citation>
    <scope>NUCLEOTIDE SEQUENCE [LARGE SCALE GENOMIC DNA]</scope>
</reference>
<protein>
    <submittedName>
        <fullName evidence="1">Uncharacterized protein</fullName>
    </submittedName>
</protein>
<comment type="caution">
    <text evidence="1">The sequence shown here is derived from an EMBL/GenBank/DDBJ whole genome shotgun (WGS) entry which is preliminary data.</text>
</comment>
<dbReference type="Proteomes" id="UP000735302">
    <property type="component" value="Unassembled WGS sequence"/>
</dbReference>
<dbReference type="EMBL" id="BLXT01002667">
    <property type="protein sequence ID" value="GFN96343.1"/>
    <property type="molecule type" value="Genomic_DNA"/>
</dbReference>
<proteinExistence type="predicted"/>
<keyword evidence="2" id="KW-1185">Reference proteome</keyword>
<gene>
    <name evidence="1" type="ORF">PoB_002284900</name>
</gene>
<evidence type="ECO:0000313" key="2">
    <source>
        <dbReference type="Proteomes" id="UP000735302"/>
    </source>
</evidence>
<organism evidence="1 2">
    <name type="scientific">Plakobranchus ocellatus</name>
    <dbReference type="NCBI Taxonomy" id="259542"/>
    <lineage>
        <taxon>Eukaryota</taxon>
        <taxon>Metazoa</taxon>
        <taxon>Spiralia</taxon>
        <taxon>Lophotrochozoa</taxon>
        <taxon>Mollusca</taxon>
        <taxon>Gastropoda</taxon>
        <taxon>Heterobranchia</taxon>
        <taxon>Euthyneura</taxon>
        <taxon>Panpulmonata</taxon>
        <taxon>Sacoglossa</taxon>
        <taxon>Placobranchoidea</taxon>
        <taxon>Plakobranchidae</taxon>
        <taxon>Plakobranchus</taxon>
    </lineage>
</organism>
<evidence type="ECO:0000313" key="1">
    <source>
        <dbReference type="EMBL" id="GFN96343.1"/>
    </source>
</evidence>
<dbReference type="AlphaFoldDB" id="A0AAV3ZM00"/>
<name>A0AAV3ZM00_9GAST</name>
<sequence>MTALLNGPFQHKARVIDTEDGFSKRLRLHRTGVTEHIKTADFRRHNFLSWTRVTEHIKTADFRRHNFLSWIRVTEHIKTADFRRHNFCAEVKQH</sequence>
<accession>A0AAV3ZM00</accession>